<dbReference type="Proteomes" id="UP000316621">
    <property type="component" value="Chromosome 8"/>
</dbReference>
<organism evidence="2 3">
    <name type="scientific">Papaver somniferum</name>
    <name type="common">Opium poppy</name>
    <dbReference type="NCBI Taxonomy" id="3469"/>
    <lineage>
        <taxon>Eukaryota</taxon>
        <taxon>Viridiplantae</taxon>
        <taxon>Streptophyta</taxon>
        <taxon>Embryophyta</taxon>
        <taxon>Tracheophyta</taxon>
        <taxon>Spermatophyta</taxon>
        <taxon>Magnoliopsida</taxon>
        <taxon>Ranunculales</taxon>
        <taxon>Papaveraceae</taxon>
        <taxon>Papaveroideae</taxon>
        <taxon>Papaver</taxon>
    </lineage>
</organism>
<proteinExistence type="predicted"/>
<dbReference type="EMBL" id="CM010722">
    <property type="protein sequence ID" value="RZC73592.1"/>
    <property type="molecule type" value="Genomic_DNA"/>
</dbReference>
<accession>A0A4Y7KMH4</accession>
<evidence type="ECO:0000256" key="1">
    <source>
        <dbReference type="SAM" id="MobiDB-lite"/>
    </source>
</evidence>
<dbReference type="AlphaFoldDB" id="A0A4Y7KMH4"/>
<evidence type="ECO:0000313" key="2">
    <source>
        <dbReference type="EMBL" id="RZC73592.1"/>
    </source>
</evidence>
<name>A0A4Y7KMH4_PAPSO</name>
<dbReference type="Gramene" id="RZC73592">
    <property type="protein sequence ID" value="RZC73592"/>
    <property type="gene ID" value="C5167_049071"/>
</dbReference>
<keyword evidence="3" id="KW-1185">Reference proteome</keyword>
<feature type="region of interest" description="Disordered" evidence="1">
    <location>
        <begin position="1"/>
        <end position="33"/>
    </location>
</feature>
<gene>
    <name evidence="2" type="ORF">C5167_049071</name>
</gene>
<reference evidence="2 3" key="1">
    <citation type="journal article" date="2018" name="Science">
        <title>The opium poppy genome and morphinan production.</title>
        <authorList>
            <person name="Guo L."/>
            <person name="Winzer T."/>
            <person name="Yang X."/>
            <person name="Li Y."/>
            <person name="Ning Z."/>
            <person name="He Z."/>
            <person name="Teodor R."/>
            <person name="Lu Y."/>
            <person name="Bowser T.A."/>
            <person name="Graham I.A."/>
            <person name="Ye K."/>
        </authorList>
    </citation>
    <scope>NUCLEOTIDE SEQUENCE [LARGE SCALE GENOMIC DNA]</scope>
    <source>
        <strain evidence="3">cv. HN1</strain>
        <tissue evidence="2">Leaves</tissue>
    </source>
</reference>
<protein>
    <submittedName>
        <fullName evidence="2">Uncharacterized protein</fullName>
    </submittedName>
</protein>
<evidence type="ECO:0000313" key="3">
    <source>
        <dbReference type="Proteomes" id="UP000316621"/>
    </source>
</evidence>
<sequence>METMKKEITEKCGYRDKENTNKDFPVKDQEYKV</sequence>